<dbReference type="InterPro" id="IPR001345">
    <property type="entry name" value="PG/BPGM_mutase_AS"/>
</dbReference>
<dbReference type="RefSeq" id="WP_005961575.1">
    <property type="nucleotide sequence ID" value="NZ_CP040505.1"/>
</dbReference>
<dbReference type="InterPro" id="IPR029033">
    <property type="entry name" value="His_PPase_superfam"/>
</dbReference>
<dbReference type="GO" id="GO:0016791">
    <property type="term" value="F:phosphatase activity"/>
    <property type="evidence" value="ECO:0007669"/>
    <property type="project" value="TreeGrafter"/>
</dbReference>
<reference evidence="3 4" key="1">
    <citation type="submission" date="2013-03" db="EMBL/GenBank/DDBJ databases">
        <title>Reference genome for the Human Microbiome Project.</title>
        <authorList>
            <person name="Aqrawi P."/>
            <person name="Ayvaz T."/>
            <person name="Bess C."/>
            <person name="Blankenburg K."/>
            <person name="Coyle M."/>
            <person name="Deng J."/>
            <person name="Forbes L."/>
            <person name="Fowler G."/>
            <person name="Francisco L."/>
            <person name="Fu Q."/>
            <person name="Gibbs R."/>
            <person name="Gross S."/>
            <person name="Gubbala S."/>
            <person name="Hale W."/>
            <person name="Hemphill L."/>
            <person name="Highlander S."/>
            <person name="Hirani K."/>
            <person name="Jackson L."/>
            <person name="Jakkamsetti A."/>
            <person name="Javaid M."/>
            <person name="Jayaseelan J.C."/>
            <person name="Jiang H."/>
            <person name="Joshi V."/>
            <person name="Korchina V."/>
            <person name="Kovar C."/>
            <person name="Lara F."/>
            <person name="Lee S."/>
            <person name="Liu Y."/>
            <person name="Mata R."/>
            <person name="Mathew T."/>
            <person name="Munidasa M."/>
            <person name="Muzny D."/>
            <person name="Nazareth L."/>
            <person name="Ngo R."/>
            <person name="Nguyen L."/>
            <person name="Nguyen N."/>
            <person name="Okwuonu G."/>
            <person name="Ongeri F."/>
            <person name="Palculict T."/>
            <person name="Patil S."/>
            <person name="Petrosino J."/>
            <person name="Pham C."/>
            <person name="Pham P."/>
            <person name="Pu L.-L."/>
            <person name="Qin X."/>
            <person name="Qu J."/>
            <person name="Reid J."/>
            <person name="Ross M."/>
            <person name="Ruth R."/>
            <person name="Saada N."/>
            <person name="San Lucas F."/>
            <person name="Santibanez J."/>
            <person name="Shang Y."/>
            <person name="Simmons D."/>
            <person name="Song X.-Z."/>
            <person name="Tang L.-Y."/>
            <person name="Thornton R."/>
            <person name="Warren J."/>
            <person name="Weissenberger G."/>
            <person name="Wilczek-Boney K."/>
            <person name="Worley K."/>
            <person name="Youmans B."/>
            <person name="Zhang J."/>
            <person name="Zhang L."/>
            <person name="Zhao Z."/>
            <person name="Zhou C."/>
            <person name="Zhu D."/>
            <person name="Zhu Y."/>
        </authorList>
    </citation>
    <scope>NUCLEOTIDE SEQUENCE [LARGE SCALE GENOMIC DNA]</scope>
    <source>
        <strain evidence="3 4">F0333</strain>
    </source>
</reference>
<dbReference type="Pfam" id="PF00300">
    <property type="entry name" value="His_Phos_1"/>
    <property type="match status" value="1"/>
</dbReference>
<gene>
    <name evidence="3" type="primary">gpmB</name>
    <name evidence="3" type="ORF">HMPREF9004_0070</name>
</gene>
<evidence type="ECO:0000313" key="4">
    <source>
        <dbReference type="Proteomes" id="UP000013015"/>
    </source>
</evidence>
<dbReference type="AlphaFoldDB" id="N6X647"/>
<dbReference type="GO" id="GO:0016853">
    <property type="term" value="F:isomerase activity"/>
    <property type="evidence" value="ECO:0007669"/>
    <property type="project" value="UniProtKB-KW"/>
</dbReference>
<feature type="active site" description="Tele-phosphohistidine intermediate" evidence="1">
    <location>
        <position position="12"/>
    </location>
</feature>
<dbReference type="InterPro" id="IPR050275">
    <property type="entry name" value="PGM_Phosphatase"/>
</dbReference>
<dbReference type="PANTHER" id="PTHR48100:SF62">
    <property type="entry name" value="GLUCOSYL-3-PHOSPHOGLYCERATE PHOSPHATASE"/>
    <property type="match status" value="1"/>
</dbReference>
<dbReference type="CDD" id="cd07067">
    <property type="entry name" value="HP_PGM_like"/>
    <property type="match status" value="1"/>
</dbReference>
<feature type="active site" description="Proton donor/acceptor" evidence="1">
    <location>
        <position position="108"/>
    </location>
</feature>
<dbReference type="PANTHER" id="PTHR48100">
    <property type="entry name" value="BROAD-SPECIFICITY PHOSPHATASE YOR283W-RELATED"/>
    <property type="match status" value="1"/>
</dbReference>
<dbReference type="OrthoDB" id="4697614at2"/>
<evidence type="ECO:0000256" key="2">
    <source>
        <dbReference type="PIRSR" id="PIRSR613078-2"/>
    </source>
</evidence>
<organism evidence="3 4">
    <name type="scientific">Schaalia cardiffensis F0333</name>
    <dbReference type="NCBI Taxonomy" id="888050"/>
    <lineage>
        <taxon>Bacteria</taxon>
        <taxon>Bacillati</taxon>
        <taxon>Actinomycetota</taxon>
        <taxon>Actinomycetes</taxon>
        <taxon>Actinomycetales</taxon>
        <taxon>Actinomycetaceae</taxon>
        <taxon>Schaalia</taxon>
    </lineage>
</organism>
<dbReference type="eggNOG" id="COG0406">
    <property type="taxonomic scope" value="Bacteria"/>
</dbReference>
<keyword evidence="4" id="KW-1185">Reference proteome</keyword>
<proteinExistence type="predicted"/>
<dbReference type="Proteomes" id="UP000013015">
    <property type="component" value="Unassembled WGS sequence"/>
</dbReference>
<dbReference type="SMART" id="SM00855">
    <property type="entry name" value="PGAM"/>
    <property type="match status" value="1"/>
</dbReference>
<sequence length="241" mass="25910">MNGAKRIVLVRHGQTNFNLERRFQGVVDHPLNDHGRLQARNAGRILARRIVTPSLQLVRMKGLDTGGQVRILSSPLSRAFETASIIAEEFEGVGADFMGPVVDERLIERAYGLFEGKTAAEAEADHPAEVAQWRESGESEAAGIERSDLVGFRVRAAALEAASSMDEGGTLILVSHGSAITRALVTFMGLDPLVFDEMRGLDNCHWSEVVHVGGGGSGASGRGAWRLAAHNIGYREDVLGA</sequence>
<comment type="caution">
    <text evidence="3">The sequence shown here is derived from an EMBL/GenBank/DDBJ whole genome shotgun (WGS) entry which is preliminary data.</text>
</comment>
<dbReference type="EC" id="5.4.2.-" evidence="3"/>
<name>N6X647_9ACTO</name>
<dbReference type="STRING" id="888050.HMPREF9004_0070"/>
<dbReference type="PATRIC" id="fig|888050.3.peg.68"/>
<evidence type="ECO:0000313" key="3">
    <source>
        <dbReference type="EMBL" id="ENO19151.1"/>
    </source>
</evidence>
<dbReference type="InterPro" id="IPR013078">
    <property type="entry name" value="His_Pase_superF_clade-1"/>
</dbReference>
<feature type="binding site" evidence="2">
    <location>
        <begin position="108"/>
        <end position="111"/>
    </location>
    <ligand>
        <name>substrate</name>
    </ligand>
</feature>
<keyword evidence="3" id="KW-0413">Isomerase</keyword>
<accession>N6X647</accession>
<dbReference type="PROSITE" id="PS00175">
    <property type="entry name" value="PG_MUTASE"/>
    <property type="match status" value="1"/>
</dbReference>
<dbReference type="GO" id="GO:0005737">
    <property type="term" value="C:cytoplasm"/>
    <property type="evidence" value="ECO:0007669"/>
    <property type="project" value="TreeGrafter"/>
</dbReference>
<dbReference type="SUPFAM" id="SSF53254">
    <property type="entry name" value="Phosphoglycerate mutase-like"/>
    <property type="match status" value="1"/>
</dbReference>
<dbReference type="HOGENOM" id="CLU_033323_9_5_11"/>
<evidence type="ECO:0000256" key="1">
    <source>
        <dbReference type="PIRSR" id="PIRSR613078-1"/>
    </source>
</evidence>
<feature type="binding site" evidence="2">
    <location>
        <begin position="11"/>
        <end position="18"/>
    </location>
    <ligand>
        <name>substrate</name>
    </ligand>
</feature>
<dbReference type="Gene3D" id="3.40.50.1240">
    <property type="entry name" value="Phosphoglycerate mutase-like"/>
    <property type="match status" value="1"/>
</dbReference>
<dbReference type="EMBL" id="AQHZ01000001">
    <property type="protein sequence ID" value="ENO19151.1"/>
    <property type="molecule type" value="Genomic_DNA"/>
</dbReference>
<protein>
    <submittedName>
        <fullName evidence="3">Phosphoglycerate mutase</fullName>
        <ecNumber evidence="3">5.4.2.-</ecNumber>
    </submittedName>
</protein>
<feature type="binding site" evidence="2">
    <location>
        <position position="78"/>
    </location>
    <ligand>
        <name>substrate</name>
    </ligand>
</feature>